<accession>A0AAV4F6A4</accession>
<sequence>MGTRLCGHKEKEVWTSEHAELGVTFGNFNAMQTVVGGLSRRELCDQGNRVIGYFQADVKFKVDEGQPSTSSGKRHWVVGQHLHYHFMCHYQTSYVTSSTRGLSAT</sequence>
<protein>
    <submittedName>
        <fullName evidence="1">Uncharacterized protein</fullName>
    </submittedName>
</protein>
<organism evidence="1 2">
    <name type="scientific">Elysia marginata</name>
    <dbReference type="NCBI Taxonomy" id="1093978"/>
    <lineage>
        <taxon>Eukaryota</taxon>
        <taxon>Metazoa</taxon>
        <taxon>Spiralia</taxon>
        <taxon>Lophotrochozoa</taxon>
        <taxon>Mollusca</taxon>
        <taxon>Gastropoda</taxon>
        <taxon>Heterobranchia</taxon>
        <taxon>Euthyneura</taxon>
        <taxon>Panpulmonata</taxon>
        <taxon>Sacoglossa</taxon>
        <taxon>Placobranchoidea</taxon>
        <taxon>Plakobranchidae</taxon>
        <taxon>Elysia</taxon>
    </lineage>
</organism>
<name>A0AAV4F6A4_9GAST</name>
<evidence type="ECO:0000313" key="2">
    <source>
        <dbReference type="Proteomes" id="UP000762676"/>
    </source>
</evidence>
<gene>
    <name evidence="1" type="ORF">ElyMa_003746000</name>
</gene>
<dbReference type="AlphaFoldDB" id="A0AAV4F6A4"/>
<comment type="caution">
    <text evidence="1">The sequence shown here is derived from an EMBL/GenBank/DDBJ whole genome shotgun (WGS) entry which is preliminary data.</text>
</comment>
<proteinExistence type="predicted"/>
<evidence type="ECO:0000313" key="1">
    <source>
        <dbReference type="EMBL" id="GFR68917.1"/>
    </source>
</evidence>
<reference evidence="1 2" key="1">
    <citation type="journal article" date="2021" name="Elife">
        <title>Chloroplast acquisition without the gene transfer in kleptoplastic sea slugs, Plakobranchus ocellatus.</title>
        <authorList>
            <person name="Maeda T."/>
            <person name="Takahashi S."/>
            <person name="Yoshida T."/>
            <person name="Shimamura S."/>
            <person name="Takaki Y."/>
            <person name="Nagai Y."/>
            <person name="Toyoda A."/>
            <person name="Suzuki Y."/>
            <person name="Arimoto A."/>
            <person name="Ishii H."/>
            <person name="Satoh N."/>
            <person name="Nishiyama T."/>
            <person name="Hasebe M."/>
            <person name="Maruyama T."/>
            <person name="Minagawa J."/>
            <person name="Obokata J."/>
            <person name="Shigenobu S."/>
        </authorList>
    </citation>
    <scope>NUCLEOTIDE SEQUENCE [LARGE SCALE GENOMIC DNA]</scope>
</reference>
<keyword evidence="2" id="KW-1185">Reference proteome</keyword>
<dbReference type="EMBL" id="BMAT01007670">
    <property type="protein sequence ID" value="GFR68917.1"/>
    <property type="molecule type" value="Genomic_DNA"/>
</dbReference>
<dbReference type="Proteomes" id="UP000762676">
    <property type="component" value="Unassembled WGS sequence"/>
</dbReference>